<proteinExistence type="predicted"/>
<name>A0ACC1IRY7_9FUNG</name>
<evidence type="ECO:0000313" key="2">
    <source>
        <dbReference type="Proteomes" id="UP001150581"/>
    </source>
</evidence>
<protein>
    <submittedName>
        <fullName evidence="1">Uncharacterized protein</fullName>
    </submittedName>
</protein>
<keyword evidence="2" id="KW-1185">Reference proteome</keyword>
<reference evidence="1" key="1">
    <citation type="submission" date="2022-07" db="EMBL/GenBank/DDBJ databases">
        <title>Phylogenomic reconstructions and comparative analyses of Kickxellomycotina fungi.</title>
        <authorList>
            <person name="Reynolds N.K."/>
            <person name="Stajich J.E."/>
            <person name="Barry K."/>
            <person name="Grigoriev I.V."/>
            <person name="Crous P."/>
            <person name="Smith M.E."/>
        </authorList>
    </citation>
    <scope>NUCLEOTIDE SEQUENCE</scope>
    <source>
        <strain evidence="1">Benny 63K</strain>
    </source>
</reference>
<dbReference type="Proteomes" id="UP001150581">
    <property type="component" value="Unassembled WGS sequence"/>
</dbReference>
<sequence>MADTASEDTPSSDIQDTEDLYTILDIEKTATAVDIKRAYRRLALQHHPDRNPGVDGAEFVRMQYAYDILSDERKRRIYDRYGQMGIQMADRMGGEFLDPQVSSLLSLFALVSALVSLMLIVFFALLAARVDGRRQWPFGVVFTPLWITDAVVVGGMLRAMVERFKKRFSSRRENDNGDGESIRSENSSTSFVDANNDGDSDADAPTDTTPLFSSNEAAGGSHQQQQQTRRRRRHRSSGDRMRVFGKFAESQFASLSAAAPLTYVLLLVAFQISLVLRLDGKVHWSVWRVFVPWLCIEAIHFILLTLSLLVDLTKPDNQQQSMVRRMAAEAAEKYWWLLIRLLQITMVILKLNHTLKCDWFLVFMPTYVPFVQAAVMLYIMFRQMHNVDSPESVQNQQRGAFIACCILLAVASSFVYSFIALLAWKLNLPGAVRLALVLIPVFVTLSLACCLCSCLSCCFALGFQPPSDEEQGAGSNNTGRTLIPTDRRIE</sequence>
<dbReference type="EMBL" id="JANBPG010000126">
    <property type="protein sequence ID" value="KAJ1899778.1"/>
    <property type="molecule type" value="Genomic_DNA"/>
</dbReference>
<evidence type="ECO:0000313" key="1">
    <source>
        <dbReference type="EMBL" id="KAJ1899778.1"/>
    </source>
</evidence>
<accession>A0ACC1IRY7</accession>
<comment type="caution">
    <text evidence="1">The sequence shown here is derived from an EMBL/GenBank/DDBJ whole genome shotgun (WGS) entry which is preliminary data.</text>
</comment>
<gene>
    <name evidence="1" type="ORF">LPJ66_001900</name>
</gene>
<organism evidence="1 2">
    <name type="scientific">Kickxella alabastrina</name>
    <dbReference type="NCBI Taxonomy" id="61397"/>
    <lineage>
        <taxon>Eukaryota</taxon>
        <taxon>Fungi</taxon>
        <taxon>Fungi incertae sedis</taxon>
        <taxon>Zoopagomycota</taxon>
        <taxon>Kickxellomycotina</taxon>
        <taxon>Kickxellomycetes</taxon>
        <taxon>Kickxellales</taxon>
        <taxon>Kickxellaceae</taxon>
        <taxon>Kickxella</taxon>
    </lineage>
</organism>